<protein>
    <submittedName>
        <fullName evidence="2">Uncharacterized protein</fullName>
    </submittedName>
</protein>
<comment type="caution">
    <text evidence="2">The sequence shown here is derived from an EMBL/GenBank/DDBJ whole genome shotgun (WGS) entry which is preliminary data.</text>
</comment>
<evidence type="ECO:0000256" key="1">
    <source>
        <dbReference type="SAM" id="Phobius"/>
    </source>
</evidence>
<proteinExistence type="predicted"/>
<dbReference type="RefSeq" id="WP_188996095.1">
    <property type="nucleotide sequence ID" value="NZ_BMOU01000002.1"/>
</dbReference>
<keyword evidence="1" id="KW-1133">Transmembrane helix</keyword>
<reference evidence="2" key="1">
    <citation type="journal article" date="2014" name="Int. J. Syst. Evol. Microbiol.">
        <title>Complete genome sequence of Corynebacterium casei LMG S-19264T (=DSM 44701T), isolated from a smear-ripened cheese.</title>
        <authorList>
            <consortium name="US DOE Joint Genome Institute (JGI-PGF)"/>
            <person name="Walter F."/>
            <person name="Albersmeier A."/>
            <person name="Kalinowski J."/>
            <person name="Ruckert C."/>
        </authorList>
    </citation>
    <scope>NUCLEOTIDE SEQUENCE</scope>
    <source>
        <strain evidence="2">JCM 17820</strain>
    </source>
</reference>
<evidence type="ECO:0000313" key="3">
    <source>
        <dbReference type="Proteomes" id="UP000605784"/>
    </source>
</evidence>
<dbReference type="Proteomes" id="UP000605784">
    <property type="component" value="Unassembled WGS sequence"/>
</dbReference>
<feature type="transmembrane region" description="Helical" evidence="1">
    <location>
        <begin position="31"/>
        <end position="53"/>
    </location>
</feature>
<feature type="transmembrane region" description="Helical" evidence="1">
    <location>
        <begin position="138"/>
        <end position="156"/>
    </location>
</feature>
<sequence length="173" mass="19339">MKKFQEFGPAILTEREFIGSGPVGDLKRDTLYAVVLSVAASAGLYFVGIPLIALENIDAVNRTITTILGLLFPVLAIIYTFGFRDENPAIKELKRVGKFDEVISVFTISIAIIGLTWIYTFSITVFELHTLFGSTAKLAFAYTAVLAFFFVILRLWRCFQIFVLLNKAIRANE</sequence>
<reference evidence="2" key="2">
    <citation type="submission" date="2020-09" db="EMBL/GenBank/DDBJ databases">
        <authorList>
            <person name="Sun Q."/>
            <person name="Ohkuma M."/>
        </authorList>
    </citation>
    <scope>NUCLEOTIDE SEQUENCE</scope>
    <source>
        <strain evidence="2">JCM 17820</strain>
    </source>
</reference>
<feature type="transmembrane region" description="Helical" evidence="1">
    <location>
        <begin position="59"/>
        <end position="81"/>
    </location>
</feature>
<dbReference type="EMBL" id="BMOU01000002">
    <property type="protein sequence ID" value="GGN91779.1"/>
    <property type="molecule type" value="Genomic_DNA"/>
</dbReference>
<accession>A0A830GMI2</accession>
<name>A0A830GMI2_9EURY</name>
<keyword evidence="1" id="KW-0472">Membrane</keyword>
<dbReference type="AlphaFoldDB" id="A0A830GMI2"/>
<keyword evidence="3" id="KW-1185">Reference proteome</keyword>
<gene>
    <name evidence="2" type="ORF">GCM10009030_15180</name>
</gene>
<organism evidence="2 3">
    <name type="scientific">Haloarcula pellucida</name>
    <dbReference type="NCBI Taxonomy" id="1427151"/>
    <lineage>
        <taxon>Archaea</taxon>
        <taxon>Methanobacteriati</taxon>
        <taxon>Methanobacteriota</taxon>
        <taxon>Stenosarchaea group</taxon>
        <taxon>Halobacteria</taxon>
        <taxon>Halobacteriales</taxon>
        <taxon>Haloarculaceae</taxon>
        <taxon>Haloarcula</taxon>
    </lineage>
</organism>
<keyword evidence="1" id="KW-0812">Transmembrane</keyword>
<evidence type="ECO:0000313" key="2">
    <source>
        <dbReference type="EMBL" id="GGN91779.1"/>
    </source>
</evidence>
<feature type="transmembrane region" description="Helical" evidence="1">
    <location>
        <begin position="102"/>
        <end position="126"/>
    </location>
</feature>